<dbReference type="Pfam" id="PF00067">
    <property type="entry name" value="p450"/>
    <property type="match status" value="1"/>
</dbReference>
<dbReference type="STRING" id="3983.A0A2C9WFU4"/>
<dbReference type="GO" id="GO:0006629">
    <property type="term" value="P:lipid metabolic process"/>
    <property type="evidence" value="ECO:0007669"/>
    <property type="project" value="UniProtKB-ARBA"/>
</dbReference>
<dbReference type="GO" id="GO:0020037">
    <property type="term" value="F:heme binding"/>
    <property type="evidence" value="ECO:0007669"/>
    <property type="project" value="InterPro"/>
</dbReference>
<dbReference type="GO" id="GO:0016020">
    <property type="term" value="C:membrane"/>
    <property type="evidence" value="ECO:0007669"/>
    <property type="project" value="UniProtKB-SubCell"/>
</dbReference>
<keyword evidence="7 14" id="KW-1133">Transmembrane helix</keyword>
<keyword evidence="16" id="KW-1185">Reference proteome</keyword>
<keyword evidence="5 14" id="KW-0812">Transmembrane</keyword>
<dbReference type="InterPro" id="IPR017972">
    <property type="entry name" value="Cyt_P450_CS"/>
</dbReference>
<evidence type="ECO:0000256" key="14">
    <source>
        <dbReference type="SAM" id="Phobius"/>
    </source>
</evidence>
<dbReference type="OrthoDB" id="1470350at2759"/>
<evidence type="ECO:0000256" key="11">
    <source>
        <dbReference type="ARBA" id="ARBA00023136"/>
    </source>
</evidence>
<dbReference type="GO" id="GO:0016705">
    <property type="term" value="F:oxidoreductase activity, acting on paired donors, with incorporation or reduction of molecular oxygen"/>
    <property type="evidence" value="ECO:0007669"/>
    <property type="project" value="InterPro"/>
</dbReference>
<evidence type="ECO:0000256" key="2">
    <source>
        <dbReference type="ARBA" id="ARBA00004167"/>
    </source>
</evidence>
<dbReference type="GO" id="GO:0005506">
    <property type="term" value="F:iron ion binding"/>
    <property type="evidence" value="ECO:0007669"/>
    <property type="project" value="InterPro"/>
</dbReference>
<dbReference type="PANTHER" id="PTHR24296">
    <property type="entry name" value="CYTOCHROME P450"/>
    <property type="match status" value="1"/>
</dbReference>
<keyword evidence="6 12" id="KW-0479">Metal-binding</keyword>
<keyword evidence="9 12" id="KW-0408">Iron</keyword>
<dbReference type="EMBL" id="CM004388">
    <property type="protein sequence ID" value="OAY57754.1"/>
    <property type="molecule type" value="Genomic_DNA"/>
</dbReference>
<dbReference type="AlphaFoldDB" id="A0A2C9WFU4"/>
<keyword evidence="10 13" id="KW-0503">Monooxygenase</keyword>
<dbReference type="Gramene" id="Manes.02G121200.1.v8.1">
    <property type="protein sequence ID" value="Manes.02G121200.1.v8.1.CDS.1"/>
    <property type="gene ID" value="Manes.02G121200.v8.1"/>
</dbReference>
<keyword evidence="4 12" id="KW-0349">Heme</keyword>
<dbReference type="OMA" id="RRWTEDP"/>
<evidence type="ECO:0000256" key="10">
    <source>
        <dbReference type="ARBA" id="ARBA00023033"/>
    </source>
</evidence>
<dbReference type="Proteomes" id="UP000091857">
    <property type="component" value="Chromosome 2"/>
</dbReference>
<feature type="binding site" description="axial binding residue" evidence="12">
    <location>
        <position position="456"/>
    </location>
    <ligand>
        <name>heme</name>
        <dbReference type="ChEBI" id="CHEBI:30413"/>
    </ligand>
    <ligandPart>
        <name>Fe</name>
        <dbReference type="ChEBI" id="CHEBI:18248"/>
    </ligandPart>
</feature>
<dbReference type="SUPFAM" id="SSF48264">
    <property type="entry name" value="Cytochrome P450"/>
    <property type="match status" value="1"/>
</dbReference>
<evidence type="ECO:0000313" key="16">
    <source>
        <dbReference type="Proteomes" id="UP000091857"/>
    </source>
</evidence>
<evidence type="ECO:0000256" key="7">
    <source>
        <dbReference type="ARBA" id="ARBA00022989"/>
    </source>
</evidence>
<reference evidence="16" key="1">
    <citation type="journal article" date="2016" name="Nat. Biotechnol.">
        <title>Sequencing wild and cultivated cassava and related species reveals extensive interspecific hybridization and genetic diversity.</title>
        <authorList>
            <person name="Bredeson J.V."/>
            <person name="Lyons J.B."/>
            <person name="Prochnik S.E."/>
            <person name="Wu G.A."/>
            <person name="Ha C.M."/>
            <person name="Edsinger-Gonzales E."/>
            <person name="Grimwood J."/>
            <person name="Schmutz J."/>
            <person name="Rabbi I.Y."/>
            <person name="Egesi C."/>
            <person name="Nauluvula P."/>
            <person name="Lebot V."/>
            <person name="Ndunguru J."/>
            <person name="Mkamilo G."/>
            <person name="Bart R.S."/>
            <person name="Setter T.L."/>
            <person name="Gleadow R.M."/>
            <person name="Kulakow P."/>
            <person name="Ferguson M.E."/>
            <person name="Rounsley S."/>
            <person name="Rokhsar D.S."/>
        </authorList>
    </citation>
    <scope>NUCLEOTIDE SEQUENCE [LARGE SCALE GENOMIC DNA]</scope>
    <source>
        <strain evidence="16">cv. AM560-2</strain>
    </source>
</reference>
<dbReference type="InterPro" id="IPR001128">
    <property type="entry name" value="Cyt_P450"/>
</dbReference>
<dbReference type="PRINTS" id="PR00463">
    <property type="entry name" value="EP450I"/>
</dbReference>
<accession>A0A2C9WFU4</accession>
<evidence type="ECO:0000256" key="1">
    <source>
        <dbReference type="ARBA" id="ARBA00001971"/>
    </source>
</evidence>
<feature type="transmembrane region" description="Helical" evidence="14">
    <location>
        <begin position="6"/>
        <end position="25"/>
    </location>
</feature>
<dbReference type="PRINTS" id="PR00385">
    <property type="entry name" value="P450"/>
</dbReference>
<proteinExistence type="inferred from homology"/>
<evidence type="ECO:0008006" key="17">
    <source>
        <dbReference type="Google" id="ProtNLM"/>
    </source>
</evidence>
<dbReference type="CDD" id="cd11064">
    <property type="entry name" value="CYP86A"/>
    <property type="match status" value="1"/>
</dbReference>
<evidence type="ECO:0000256" key="4">
    <source>
        <dbReference type="ARBA" id="ARBA00022617"/>
    </source>
</evidence>
<dbReference type="Gene3D" id="1.10.630.10">
    <property type="entry name" value="Cytochrome P450"/>
    <property type="match status" value="1"/>
</dbReference>
<gene>
    <name evidence="15" type="ORF">MANES_02G121200v8</name>
</gene>
<comment type="subcellular location">
    <subcellularLocation>
        <location evidence="2">Membrane</location>
        <topology evidence="2">Single-pass membrane protein</topology>
    </subcellularLocation>
</comment>
<evidence type="ECO:0000256" key="13">
    <source>
        <dbReference type="RuleBase" id="RU000461"/>
    </source>
</evidence>
<keyword evidence="11 14" id="KW-0472">Membrane</keyword>
<evidence type="ECO:0000256" key="12">
    <source>
        <dbReference type="PIRSR" id="PIRSR602401-1"/>
    </source>
</evidence>
<evidence type="ECO:0000256" key="8">
    <source>
        <dbReference type="ARBA" id="ARBA00023002"/>
    </source>
</evidence>
<keyword evidence="8 13" id="KW-0560">Oxidoreductase</keyword>
<comment type="similarity">
    <text evidence="3 13">Belongs to the cytochrome P450 family.</text>
</comment>
<name>A0A2C9WFU4_MANES</name>
<evidence type="ECO:0000256" key="3">
    <source>
        <dbReference type="ARBA" id="ARBA00010617"/>
    </source>
</evidence>
<comment type="cofactor">
    <cofactor evidence="1 12">
        <name>heme</name>
        <dbReference type="ChEBI" id="CHEBI:30413"/>
    </cofactor>
</comment>
<evidence type="ECO:0000313" key="15">
    <source>
        <dbReference type="EMBL" id="OAY57754.1"/>
    </source>
</evidence>
<sequence>METLPFFFTLAAATSAYLFWFYLLARKLTGPKVWPLVGSLPVLFKNRRLIHDWIASNLRAIGDASTYQTCTVALPFLARRQGFYTVTCHPKNMEHILRTRFDNYPKGPHWQTAFHDLLGQGIFNSDGDTWLIQRKTAALEFTTRTLRQAMARWVNRTIKNRLWSILDKAASEKLSVDLQDLLLRLTFDNICGLTFGKDPQTLSPELPENPFAIAFDTATEATLQRLLYPGFLWRVEKILGIGAEKRLKKSLKVVENYMDDAIAARKGNPSDDLLSRFMKKKDADGNLFPIAVLQRIALNFVLAGRDTSSVALSWFFWLVMNHPEVEAKIVKEISTTLEKTRGNDHQKWLDEPLDFDEADKLVYLKAALAETLRLYPSVPQDFKYVVADDVLPDGTFVPAGSTVTYSIYSVGRMESIWGEDCMEFKPERWLSLEGNRFEPPKDSYKFVSFNAGPRTCLGKDLAYLQMKSVASAVLLRYRLSLVPGHSVQQKMSLTLFMKNGLRVFLHPRTLT</sequence>
<dbReference type="InterPro" id="IPR002401">
    <property type="entry name" value="Cyt_P450_E_grp-I"/>
</dbReference>
<dbReference type="PROSITE" id="PS00086">
    <property type="entry name" value="CYTOCHROME_P450"/>
    <property type="match status" value="1"/>
</dbReference>
<dbReference type="FunFam" id="1.10.630.10:FF:000044">
    <property type="entry name" value="Cytochrome P450"/>
    <property type="match status" value="1"/>
</dbReference>
<evidence type="ECO:0000256" key="5">
    <source>
        <dbReference type="ARBA" id="ARBA00022692"/>
    </source>
</evidence>
<evidence type="ECO:0000256" key="6">
    <source>
        <dbReference type="ARBA" id="ARBA00022723"/>
    </source>
</evidence>
<dbReference type="GO" id="GO:0004497">
    <property type="term" value="F:monooxygenase activity"/>
    <property type="evidence" value="ECO:0007669"/>
    <property type="project" value="UniProtKB-KW"/>
</dbReference>
<evidence type="ECO:0000256" key="9">
    <source>
        <dbReference type="ARBA" id="ARBA00023004"/>
    </source>
</evidence>
<organism evidence="15 16">
    <name type="scientific">Manihot esculenta</name>
    <name type="common">Cassava</name>
    <name type="synonym">Jatropha manihot</name>
    <dbReference type="NCBI Taxonomy" id="3983"/>
    <lineage>
        <taxon>Eukaryota</taxon>
        <taxon>Viridiplantae</taxon>
        <taxon>Streptophyta</taxon>
        <taxon>Embryophyta</taxon>
        <taxon>Tracheophyta</taxon>
        <taxon>Spermatophyta</taxon>
        <taxon>Magnoliopsida</taxon>
        <taxon>eudicotyledons</taxon>
        <taxon>Gunneridae</taxon>
        <taxon>Pentapetalae</taxon>
        <taxon>rosids</taxon>
        <taxon>fabids</taxon>
        <taxon>Malpighiales</taxon>
        <taxon>Euphorbiaceae</taxon>
        <taxon>Crotonoideae</taxon>
        <taxon>Manihoteae</taxon>
        <taxon>Manihot</taxon>
    </lineage>
</organism>
<protein>
    <recommendedName>
        <fullName evidence="17">Cytochrome P450</fullName>
    </recommendedName>
</protein>
<comment type="caution">
    <text evidence="15">The sequence shown here is derived from an EMBL/GenBank/DDBJ whole genome shotgun (WGS) entry which is preliminary data.</text>
</comment>
<dbReference type="InterPro" id="IPR036396">
    <property type="entry name" value="Cyt_P450_sf"/>
</dbReference>